<feature type="transmembrane region" description="Helical" evidence="1">
    <location>
        <begin position="55"/>
        <end position="74"/>
    </location>
</feature>
<feature type="transmembrane region" description="Helical" evidence="1">
    <location>
        <begin position="16"/>
        <end position="34"/>
    </location>
</feature>
<protein>
    <recommendedName>
        <fullName evidence="4">Integral membrane protein</fullName>
    </recommendedName>
</protein>
<evidence type="ECO:0000256" key="1">
    <source>
        <dbReference type="SAM" id="Phobius"/>
    </source>
</evidence>
<evidence type="ECO:0000313" key="2">
    <source>
        <dbReference type="EMBL" id="RMI41036.1"/>
    </source>
</evidence>
<comment type="caution">
    <text evidence="2">The sequence shown here is derived from an EMBL/GenBank/DDBJ whole genome shotgun (WGS) entry which is preliminary data.</text>
</comment>
<feature type="transmembrane region" description="Helical" evidence="1">
    <location>
        <begin position="80"/>
        <end position="106"/>
    </location>
</feature>
<name>A0A3M2LVA2_9ACTN</name>
<sequence length="250" mass="27399">MEDWWYRNIVEPGKQPLLFALLAFVLTFAITRCVTRMIRAGKGPFHDVSAGGHHVHHVVPGVVLMLVGGFGGVATGGHGWAAGVLAVIFGIGAGLVLDEFALILYMQDVYWSERGRQSVEIVLITSALGGMLLLGFLPLGVDGLSPDDRDNRGGLIGTLLLHFVCALICLVKGKPKLAVFGVLIPLIAIFGALRLARPDSPWARRVYRRFPRLAARADRRARRHDRRWAKPNRKLQDWLGGTPTGEREGT</sequence>
<feature type="transmembrane region" description="Helical" evidence="1">
    <location>
        <begin position="118"/>
        <end position="141"/>
    </location>
</feature>
<proteinExistence type="predicted"/>
<dbReference type="EMBL" id="RFFJ01000050">
    <property type="protein sequence ID" value="RMI41036.1"/>
    <property type="molecule type" value="Genomic_DNA"/>
</dbReference>
<keyword evidence="1" id="KW-0472">Membrane</keyword>
<reference evidence="2 3" key="1">
    <citation type="submission" date="2018-10" db="EMBL/GenBank/DDBJ databases">
        <title>Isolation, diversity and antifungal activity of actinobacteria from wheat.</title>
        <authorList>
            <person name="Han C."/>
        </authorList>
    </citation>
    <scope>NUCLEOTIDE SEQUENCE [LARGE SCALE GENOMIC DNA]</scope>
    <source>
        <strain evidence="2 3">NEAU-YY642</strain>
    </source>
</reference>
<dbReference type="AlphaFoldDB" id="A0A3M2LVA2"/>
<evidence type="ECO:0000313" key="3">
    <source>
        <dbReference type="Proteomes" id="UP000278673"/>
    </source>
</evidence>
<dbReference type="Proteomes" id="UP000278673">
    <property type="component" value="Unassembled WGS sequence"/>
</dbReference>
<keyword evidence="1" id="KW-0812">Transmembrane</keyword>
<organism evidence="2 3">
    <name type="scientific">Streptomyces triticirhizae</name>
    <dbReference type="NCBI Taxonomy" id="2483353"/>
    <lineage>
        <taxon>Bacteria</taxon>
        <taxon>Bacillati</taxon>
        <taxon>Actinomycetota</taxon>
        <taxon>Actinomycetes</taxon>
        <taxon>Kitasatosporales</taxon>
        <taxon>Streptomycetaceae</taxon>
        <taxon>Streptomyces</taxon>
    </lineage>
</organism>
<gene>
    <name evidence="2" type="ORF">EBN88_11695</name>
</gene>
<evidence type="ECO:0008006" key="4">
    <source>
        <dbReference type="Google" id="ProtNLM"/>
    </source>
</evidence>
<dbReference type="RefSeq" id="WP_122183773.1">
    <property type="nucleotide sequence ID" value="NZ_RFFJ01000050.1"/>
</dbReference>
<feature type="transmembrane region" description="Helical" evidence="1">
    <location>
        <begin position="177"/>
        <end position="196"/>
    </location>
</feature>
<accession>A0A3M2LVA2</accession>
<feature type="transmembrane region" description="Helical" evidence="1">
    <location>
        <begin position="153"/>
        <end position="170"/>
    </location>
</feature>
<keyword evidence="3" id="KW-1185">Reference proteome</keyword>
<keyword evidence="1" id="KW-1133">Transmembrane helix</keyword>